<comment type="caution">
    <text evidence="2">The sequence shown here is derived from an EMBL/GenBank/DDBJ whole genome shotgun (WGS) entry which is preliminary data.</text>
</comment>
<dbReference type="AlphaFoldDB" id="A0AA88PMA5"/>
<name>A0AA88PMA5_9TELE</name>
<feature type="region of interest" description="Disordered" evidence="1">
    <location>
        <begin position="37"/>
        <end position="75"/>
    </location>
</feature>
<protein>
    <submittedName>
        <fullName evidence="2">Uncharacterized protein</fullName>
    </submittedName>
</protein>
<sequence>MKNKRDAILNPLLHEWRAFHHQKTSVTPDIRLLAAKSSHLSAAPGETNEGQKDRTSKSAPLESPFARDLSGESKTTTVVSHGVAAFGIIARSSLTELMGSTNFKMILKTVRMNVYIS</sequence>
<organism evidence="2 3">
    <name type="scientific">Cirrhinus molitorella</name>
    <name type="common">mud carp</name>
    <dbReference type="NCBI Taxonomy" id="172907"/>
    <lineage>
        <taxon>Eukaryota</taxon>
        <taxon>Metazoa</taxon>
        <taxon>Chordata</taxon>
        <taxon>Craniata</taxon>
        <taxon>Vertebrata</taxon>
        <taxon>Euteleostomi</taxon>
        <taxon>Actinopterygii</taxon>
        <taxon>Neopterygii</taxon>
        <taxon>Teleostei</taxon>
        <taxon>Ostariophysi</taxon>
        <taxon>Cypriniformes</taxon>
        <taxon>Cyprinidae</taxon>
        <taxon>Labeoninae</taxon>
        <taxon>Labeonini</taxon>
        <taxon>Cirrhinus</taxon>
    </lineage>
</organism>
<dbReference type="EMBL" id="JAUYZG010000014">
    <property type="protein sequence ID" value="KAK2888722.1"/>
    <property type="molecule type" value="Genomic_DNA"/>
</dbReference>
<dbReference type="Proteomes" id="UP001187343">
    <property type="component" value="Unassembled WGS sequence"/>
</dbReference>
<evidence type="ECO:0000313" key="2">
    <source>
        <dbReference type="EMBL" id="KAK2888722.1"/>
    </source>
</evidence>
<gene>
    <name evidence="2" type="ORF">Q8A67_014097</name>
</gene>
<keyword evidence="3" id="KW-1185">Reference proteome</keyword>
<proteinExistence type="predicted"/>
<reference evidence="2" key="1">
    <citation type="submission" date="2023-08" db="EMBL/GenBank/DDBJ databases">
        <title>Chromosome-level Genome Assembly of mud carp (Cirrhinus molitorella).</title>
        <authorList>
            <person name="Liu H."/>
        </authorList>
    </citation>
    <scope>NUCLEOTIDE SEQUENCE</scope>
    <source>
        <strain evidence="2">Prfri</strain>
        <tissue evidence="2">Muscle</tissue>
    </source>
</reference>
<evidence type="ECO:0000313" key="3">
    <source>
        <dbReference type="Proteomes" id="UP001187343"/>
    </source>
</evidence>
<accession>A0AA88PMA5</accession>
<evidence type="ECO:0000256" key="1">
    <source>
        <dbReference type="SAM" id="MobiDB-lite"/>
    </source>
</evidence>